<dbReference type="GO" id="GO:0019843">
    <property type="term" value="F:rRNA binding"/>
    <property type="evidence" value="ECO:0007669"/>
    <property type="project" value="UniProtKB-UniRule"/>
</dbReference>
<protein>
    <recommendedName>
        <fullName evidence="6 7">Large ribosomal subunit protein uL22</fullName>
    </recommendedName>
</protein>
<evidence type="ECO:0000256" key="5">
    <source>
        <dbReference type="ARBA" id="ARBA00023274"/>
    </source>
</evidence>
<dbReference type="AlphaFoldDB" id="A0A518KEM7"/>
<accession>A0A518KEM7</accession>
<name>A0A518KEM7_9BACT</name>
<evidence type="ECO:0000256" key="3">
    <source>
        <dbReference type="ARBA" id="ARBA00022884"/>
    </source>
</evidence>
<dbReference type="InterPro" id="IPR001063">
    <property type="entry name" value="Ribosomal_uL22"/>
</dbReference>
<reference evidence="11 12" key="1">
    <citation type="submission" date="2019-02" db="EMBL/GenBank/DDBJ databases">
        <title>Deep-cultivation of Planctomycetes and their phenomic and genomic characterization uncovers novel biology.</title>
        <authorList>
            <person name="Wiegand S."/>
            <person name="Jogler M."/>
            <person name="Boedeker C."/>
            <person name="Pinto D."/>
            <person name="Vollmers J."/>
            <person name="Rivas-Marin E."/>
            <person name="Kohn T."/>
            <person name="Peeters S.H."/>
            <person name="Heuer A."/>
            <person name="Rast P."/>
            <person name="Oberbeckmann S."/>
            <person name="Bunk B."/>
            <person name="Jeske O."/>
            <person name="Meyerdierks A."/>
            <person name="Storesund J.E."/>
            <person name="Kallscheuer N."/>
            <person name="Luecker S."/>
            <person name="Lage O.M."/>
            <person name="Pohl T."/>
            <person name="Merkel B.J."/>
            <person name="Hornburger P."/>
            <person name="Mueller R.-W."/>
            <person name="Bruemmer F."/>
            <person name="Labrenz M."/>
            <person name="Spormann A.M."/>
            <person name="Op den Camp H."/>
            <person name="Overmann J."/>
            <person name="Amann R."/>
            <person name="Jetten M.S.M."/>
            <person name="Mascher T."/>
            <person name="Medema M.H."/>
            <person name="Devos D.P."/>
            <person name="Kaster A.-K."/>
            <person name="Ovreas L."/>
            <person name="Rohde M."/>
            <person name="Galperin M.Y."/>
            <person name="Jogler C."/>
        </authorList>
    </citation>
    <scope>NUCLEOTIDE SEQUENCE [LARGE SCALE GENOMIC DNA]</scope>
    <source>
        <strain evidence="11 12">Spa11</strain>
    </source>
</reference>
<keyword evidence="4 7" id="KW-0689">Ribosomal protein</keyword>
<comment type="similarity">
    <text evidence="1 7 8">Belongs to the universal ribosomal protein uL22 family.</text>
</comment>
<dbReference type="GO" id="GO:0006412">
    <property type="term" value="P:translation"/>
    <property type="evidence" value="ECO:0007669"/>
    <property type="project" value="UniProtKB-UniRule"/>
</dbReference>
<evidence type="ECO:0000256" key="8">
    <source>
        <dbReference type="RuleBase" id="RU004005"/>
    </source>
</evidence>
<evidence type="ECO:0000256" key="6">
    <source>
        <dbReference type="ARBA" id="ARBA00035207"/>
    </source>
</evidence>
<dbReference type="Proteomes" id="UP000316426">
    <property type="component" value="Chromosome"/>
</dbReference>
<comment type="subunit">
    <text evidence="7 9">Part of the 50S ribosomal subunit.</text>
</comment>
<dbReference type="KEGG" id="bmei:Spa11_44620"/>
<dbReference type="SUPFAM" id="SSF54843">
    <property type="entry name" value="Ribosomal protein L22"/>
    <property type="match status" value="1"/>
</dbReference>
<dbReference type="NCBIfam" id="TIGR01044">
    <property type="entry name" value="rplV_bact"/>
    <property type="match status" value="1"/>
</dbReference>
<gene>
    <name evidence="7 11" type="primary">rplV</name>
    <name evidence="11" type="ORF">Spa11_44620</name>
</gene>
<dbReference type="InterPro" id="IPR005727">
    <property type="entry name" value="Ribosomal_uL22_bac/chlpt-type"/>
</dbReference>
<dbReference type="EMBL" id="CP036349">
    <property type="protein sequence ID" value="QDV76237.1"/>
    <property type="molecule type" value="Genomic_DNA"/>
</dbReference>
<evidence type="ECO:0000256" key="2">
    <source>
        <dbReference type="ARBA" id="ARBA00022730"/>
    </source>
</evidence>
<evidence type="ECO:0000313" key="12">
    <source>
        <dbReference type="Proteomes" id="UP000316426"/>
    </source>
</evidence>
<evidence type="ECO:0000313" key="11">
    <source>
        <dbReference type="EMBL" id="QDV76237.1"/>
    </source>
</evidence>
<dbReference type="RefSeq" id="WP_145116696.1">
    <property type="nucleotide sequence ID" value="NZ_CP036349.1"/>
</dbReference>
<dbReference type="GO" id="GO:0022625">
    <property type="term" value="C:cytosolic large ribosomal subunit"/>
    <property type="evidence" value="ECO:0007669"/>
    <property type="project" value="TreeGrafter"/>
</dbReference>
<comment type="function">
    <text evidence="7">The globular domain of the protein is located near the polypeptide exit tunnel on the outside of the subunit, while an extended beta-hairpin is found that lines the wall of the exit tunnel in the center of the 70S ribosome.</text>
</comment>
<evidence type="ECO:0000256" key="9">
    <source>
        <dbReference type="RuleBase" id="RU004006"/>
    </source>
</evidence>
<keyword evidence="12" id="KW-1185">Reference proteome</keyword>
<evidence type="ECO:0000256" key="7">
    <source>
        <dbReference type="HAMAP-Rule" id="MF_01331"/>
    </source>
</evidence>
<dbReference type="GO" id="GO:0003735">
    <property type="term" value="F:structural constituent of ribosome"/>
    <property type="evidence" value="ECO:0007669"/>
    <property type="project" value="InterPro"/>
</dbReference>
<proteinExistence type="inferred from homology"/>
<dbReference type="InterPro" id="IPR047867">
    <property type="entry name" value="Ribosomal_uL22_bac/org-type"/>
</dbReference>
<keyword evidence="3 7" id="KW-0694">RNA-binding</keyword>
<keyword evidence="2 7" id="KW-0699">rRNA-binding</keyword>
<dbReference type="Pfam" id="PF00237">
    <property type="entry name" value="Ribosomal_L22"/>
    <property type="match status" value="1"/>
</dbReference>
<dbReference type="InterPro" id="IPR036394">
    <property type="entry name" value="Ribosomal_uL22_sf"/>
</dbReference>
<dbReference type="PANTHER" id="PTHR13501">
    <property type="entry name" value="CHLOROPLAST 50S RIBOSOMAL PROTEIN L22-RELATED"/>
    <property type="match status" value="1"/>
</dbReference>
<evidence type="ECO:0000256" key="10">
    <source>
        <dbReference type="RuleBase" id="RU004008"/>
    </source>
</evidence>
<dbReference type="Gene3D" id="3.90.470.10">
    <property type="entry name" value="Ribosomal protein L22/L17"/>
    <property type="match status" value="1"/>
</dbReference>
<keyword evidence="5 7" id="KW-0687">Ribonucleoprotein</keyword>
<evidence type="ECO:0000256" key="4">
    <source>
        <dbReference type="ARBA" id="ARBA00022980"/>
    </source>
</evidence>
<dbReference type="PANTHER" id="PTHR13501:SF8">
    <property type="entry name" value="LARGE RIBOSOMAL SUBUNIT PROTEIN UL22M"/>
    <property type="match status" value="1"/>
</dbReference>
<evidence type="ECO:0000256" key="1">
    <source>
        <dbReference type="ARBA" id="ARBA00009451"/>
    </source>
</evidence>
<comment type="function">
    <text evidence="7 10">This protein binds specifically to 23S rRNA; its binding is stimulated by other ribosomal proteins, e.g., L4, L17, and L20. It is important during the early stages of 50S assembly. It makes multiple contacts with different domains of the 23S rRNA in the assembled 50S subunit and ribosome.</text>
</comment>
<organism evidence="11 12">
    <name type="scientific">Botrimarina mediterranea</name>
    <dbReference type="NCBI Taxonomy" id="2528022"/>
    <lineage>
        <taxon>Bacteria</taxon>
        <taxon>Pseudomonadati</taxon>
        <taxon>Planctomycetota</taxon>
        <taxon>Planctomycetia</taxon>
        <taxon>Pirellulales</taxon>
        <taxon>Lacipirellulaceae</taxon>
        <taxon>Botrimarina</taxon>
    </lineage>
</organism>
<dbReference type="HAMAP" id="MF_01331_B">
    <property type="entry name" value="Ribosomal_uL22_B"/>
    <property type="match status" value="1"/>
</dbReference>
<sequence length="108" mass="11942">MAYRATHKHARISAQKVRPLADLVRGKRVDDALAILKYQPHRGARMLEKVIASAFANAEDRGAPNRAGLKLVEVKVDGGPMFKRVQAGSRGMAKIIRKRFSHITVAVE</sequence>